<comment type="pathway">
    <text evidence="2">Phospholipid metabolism; phosphatidylcholine biosynthesis.</text>
</comment>
<dbReference type="Gene3D" id="1.20.120.1630">
    <property type="match status" value="1"/>
</dbReference>
<evidence type="ECO:0000256" key="1">
    <source>
        <dbReference type="ARBA" id="ARBA00004477"/>
    </source>
</evidence>
<evidence type="ECO:0000256" key="11">
    <source>
        <dbReference type="ARBA" id="ARBA00023098"/>
    </source>
</evidence>
<reference evidence="16" key="1">
    <citation type="submission" date="2021-01" db="EMBL/GenBank/DDBJ databases">
        <authorList>
            <person name="Corre E."/>
            <person name="Pelletier E."/>
            <person name="Niang G."/>
            <person name="Scheremetjew M."/>
            <person name="Finn R."/>
            <person name="Kale V."/>
            <person name="Holt S."/>
            <person name="Cochrane G."/>
            <person name="Meng A."/>
            <person name="Brown T."/>
            <person name="Cohen L."/>
        </authorList>
    </citation>
    <scope>NUCLEOTIDE SEQUENCE</scope>
    <source>
        <strain evidence="16">GSBS06</strain>
    </source>
</reference>
<dbReference type="PANTHER" id="PTHR15458">
    <property type="entry name" value="PHOSPHATIDYLETHANOLAMINE N-METHYLTRANSFERASE"/>
    <property type="match status" value="1"/>
</dbReference>
<evidence type="ECO:0000256" key="5">
    <source>
        <dbReference type="ARBA" id="ARBA00022603"/>
    </source>
</evidence>
<gene>
    <name evidence="16" type="ORF">ASTO00021_LOCUS2437</name>
</gene>
<evidence type="ECO:0000256" key="3">
    <source>
        <dbReference type="ARBA" id="ARBA00005189"/>
    </source>
</evidence>
<dbReference type="GO" id="GO:0005789">
    <property type="term" value="C:endoplasmic reticulum membrane"/>
    <property type="evidence" value="ECO:0007669"/>
    <property type="project" value="UniProtKB-SubCell"/>
</dbReference>
<dbReference type="InterPro" id="IPR024960">
    <property type="entry name" value="PEMT/MFAP"/>
</dbReference>
<dbReference type="EMBL" id="HBIN01003540">
    <property type="protein sequence ID" value="CAE0432108.1"/>
    <property type="molecule type" value="Transcribed_RNA"/>
</dbReference>
<dbReference type="GO" id="GO:0006656">
    <property type="term" value="P:phosphatidylcholine biosynthetic process"/>
    <property type="evidence" value="ECO:0007669"/>
    <property type="project" value="UniProtKB-UniPathway"/>
</dbReference>
<comment type="pathway">
    <text evidence="3">Lipid metabolism.</text>
</comment>
<evidence type="ECO:0000256" key="8">
    <source>
        <dbReference type="ARBA" id="ARBA00022692"/>
    </source>
</evidence>
<evidence type="ECO:0000256" key="9">
    <source>
        <dbReference type="ARBA" id="ARBA00022824"/>
    </source>
</evidence>
<dbReference type="PANTHER" id="PTHR15458:SF5">
    <property type="entry name" value="PHOSPHATIDYLETHANOLAMINE N-METHYLTRANSFERASE"/>
    <property type="match status" value="1"/>
</dbReference>
<evidence type="ECO:0000313" key="16">
    <source>
        <dbReference type="EMBL" id="CAE0432108.1"/>
    </source>
</evidence>
<name>A0A7S3PAV9_9STRA</name>
<sequence length="153" mass="17625">MDYISASLLLSLERLAYGVVWKQPHVFSKIAKKAGYPGKEPEFIFNLVRLFKLVQIYVFATWYYTHYGTSVPSLTTTQFMVGLPILAFGQLLNFMVWYRIGIDGVCYGCKFGRSIPWCTQFPYSHFNHPQYLGAILTVRIQLMTKSILFLSSL</sequence>
<proteinExistence type="predicted"/>
<evidence type="ECO:0000256" key="6">
    <source>
        <dbReference type="ARBA" id="ARBA00022679"/>
    </source>
</evidence>
<evidence type="ECO:0000256" key="4">
    <source>
        <dbReference type="ARBA" id="ARBA00022516"/>
    </source>
</evidence>
<dbReference type="InterPro" id="IPR007318">
    <property type="entry name" value="Phopholipid_MeTrfase"/>
</dbReference>
<keyword evidence="7" id="KW-0949">S-adenosyl-L-methionine</keyword>
<dbReference type="EC" id="2.1.1.71" evidence="15"/>
<dbReference type="GO" id="GO:0000773">
    <property type="term" value="F:phosphatidyl-N-methylethanolamine N-methyltransferase activity"/>
    <property type="evidence" value="ECO:0007669"/>
    <property type="project" value="UniProtKB-EC"/>
</dbReference>
<keyword evidence="5" id="KW-0489">Methyltransferase</keyword>
<dbReference type="AlphaFoldDB" id="A0A7S3PAV9"/>
<dbReference type="UniPathway" id="UPA00753"/>
<keyword evidence="12" id="KW-0472">Membrane</keyword>
<keyword evidence="14" id="KW-1208">Phospholipid metabolism</keyword>
<organism evidence="16">
    <name type="scientific">Aplanochytrium stocchinoi</name>
    <dbReference type="NCBI Taxonomy" id="215587"/>
    <lineage>
        <taxon>Eukaryota</taxon>
        <taxon>Sar</taxon>
        <taxon>Stramenopiles</taxon>
        <taxon>Bigyra</taxon>
        <taxon>Labyrinthulomycetes</taxon>
        <taxon>Thraustochytrida</taxon>
        <taxon>Thraustochytriidae</taxon>
        <taxon>Aplanochytrium</taxon>
    </lineage>
</organism>
<keyword evidence="10" id="KW-1133">Transmembrane helix</keyword>
<evidence type="ECO:0000256" key="13">
    <source>
        <dbReference type="ARBA" id="ARBA00023209"/>
    </source>
</evidence>
<accession>A0A7S3PAV9</accession>
<keyword evidence="4" id="KW-0444">Lipid biosynthesis</keyword>
<protein>
    <recommendedName>
        <fullName evidence="15">phosphatidyl-N-methylethanolamine N-methyltransferase</fullName>
        <ecNumber evidence="15">2.1.1.71</ecNumber>
    </recommendedName>
</protein>
<keyword evidence="11" id="KW-0443">Lipid metabolism</keyword>
<keyword evidence="9" id="KW-0256">Endoplasmic reticulum</keyword>
<evidence type="ECO:0000256" key="15">
    <source>
        <dbReference type="ARBA" id="ARBA00034137"/>
    </source>
</evidence>
<keyword evidence="8" id="KW-0812">Transmembrane</keyword>
<dbReference type="GO" id="GO:0032259">
    <property type="term" value="P:methylation"/>
    <property type="evidence" value="ECO:0007669"/>
    <property type="project" value="UniProtKB-KW"/>
</dbReference>
<keyword evidence="13" id="KW-0594">Phospholipid biosynthesis</keyword>
<keyword evidence="6" id="KW-0808">Transferase</keyword>
<comment type="subcellular location">
    <subcellularLocation>
        <location evidence="1">Endoplasmic reticulum membrane</location>
        <topology evidence="1">Multi-pass membrane protein</topology>
    </subcellularLocation>
</comment>
<evidence type="ECO:0000256" key="14">
    <source>
        <dbReference type="ARBA" id="ARBA00023264"/>
    </source>
</evidence>
<evidence type="ECO:0000256" key="12">
    <source>
        <dbReference type="ARBA" id="ARBA00023136"/>
    </source>
</evidence>
<dbReference type="Pfam" id="PF04191">
    <property type="entry name" value="PEMT"/>
    <property type="match status" value="1"/>
</dbReference>
<evidence type="ECO:0000256" key="10">
    <source>
        <dbReference type="ARBA" id="ARBA00022989"/>
    </source>
</evidence>
<evidence type="ECO:0000256" key="7">
    <source>
        <dbReference type="ARBA" id="ARBA00022691"/>
    </source>
</evidence>
<evidence type="ECO:0000256" key="2">
    <source>
        <dbReference type="ARBA" id="ARBA00004969"/>
    </source>
</evidence>